<organism evidence="4">
    <name type="scientific">Schistocephalus solidus</name>
    <name type="common">Tapeworm</name>
    <dbReference type="NCBI Taxonomy" id="70667"/>
    <lineage>
        <taxon>Eukaryota</taxon>
        <taxon>Metazoa</taxon>
        <taxon>Spiralia</taxon>
        <taxon>Lophotrochozoa</taxon>
        <taxon>Platyhelminthes</taxon>
        <taxon>Cestoda</taxon>
        <taxon>Eucestoda</taxon>
        <taxon>Diphyllobothriidea</taxon>
        <taxon>Diphyllobothriidae</taxon>
        <taxon>Schistocephalus</taxon>
    </lineage>
</organism>
<feature type="domain" description="Reverse transcriptase" evidence="1">
    <location>
        <begin position="4"/>
        <end position="158"/>
    </location>
</feature>
<dbReference type="EMBL" id="UYSU01000293">
    <property type="protein sequence ID" value="VDL85587.1"/>
    <property type="molecule type" value="Genomic_DNA"/>
</dbReference>
<protein>
    <submittedName>
        <fullName evidence="4">Reverse transcriptase domain-containing protein</fullName>
    </submittedName>
</protein>
<dbReference type="Pfam" id="PF00078">
    <property type="entry name" value="RVT_1"/>
    <property type="match status" value="1"/>
</dbReference>
<keyword evidence="3" id="KW-1185">Reference proteome</keyword>
<dbReference type="OrthoDB" id="10062389at2759"/>
<dbReference type="PANTHER" id="PTHR33332">
    <property type="entry name" value="REVERSE TRANSCRIPTASE DOMAIN-CONTAINING PROTEIN"/>
    <property type="match status" value="1"/>
</dbReference>
<gene>
    <name evidence="2" type="ORF">SSLN_LOCUS427</name>
</gene>
<name>A0A183S879_SCHSO</name>
<dbReference type="InterPro" id="IPR000477">
    <property type="entry name" value="RT_dom"/>
</dbReference>
<dbReference type="Proteomes" id="UP000275846">
    <property type="component" value="Unassembled WGS sequence"/>
</dbReference>
<sequence length="179" mass="20788">MESIIEKVTMKFLEESRLLSELLHGFRQNRSCLSRFLLSTEQCTYALDEDGMVDVIYTDLMKTFCNVPHKRLIYKLAEIGIRGMLLTWIAHFLTGRLQIVRVDTSKSTPTLVLRDVPQRSVLGPVLLFVYISDCVDDLGCSAVMFADDVKLWRVIRSDFIRHALQKELNRHGKWPAHWF</sequence>
<accession>A0A183S879</accession>
<dbReference type="AlphaFoldDB" id="A0A183S879"/>
<evidence type="ECO:0000313" key="2">
    <source>
        <dbReference type="EMBL" id="VDL85587.1"/>
    </source>
</evidence>
<dbReference type="WBParaSite" id="SSLN_0000044801-mRNA-1">
    <property type="protein sequence ID" value="SSLN_0000044801-mRNA-1"/>
    <property type="gene ID" value="SSLN_0000044801"/>
</dbReference>
<evidence type="ECO:0000313" key="4">
    <source>
        <dbReference type="WBParaSite" id="SSLN_0000044801-mRNA-1"/>
    </source>
</evidence>
<evidence type="ECO:0000313" key="3">
    <source>
        <dbReference type="Proteomes" id="UP000275846"/>
    </source>
</evidence>
<dbReference type="STRING" id="70667.A0A183S879"/>
<reference evidence="2 3" key="2">
    <citation type="submission" date="2018-11" db="EMBL/GenBank/DDBJ databases">
        <authorList>
            <consortium name="Pathogen Informatics"/>
        </authorList>
    </citation>
    <scope>NUCLEOTIDE SEQUENCE [LARGE SCALE GENOMIC DNA]</scope>
    <source>
        <strain evidence="2 3">NST_G2</strain>
    </source>
</reference>
<reference evidence="4" key="1">
    <citation type="submission" date="2016-06" db="UniProtKB">
        <authorList>
            <consortium name="WormBaseParasite"/>
        </authorList>
    </citation>
    <scope>IDENTIFICATION</scope>
</reference>
<evidence type="ECO:0000259" key="1">
    <source>
        <dbReference type="Pfam" id="PF00078"/>
    </source>
</evidence>
<proteinExistence type="predicted"/>